<protein>
    <submittedName>
        <fullName evidence="2">Uncharacterized protein</fullName>
    </submittedName>
</protein>
<evidence type="ECO:0000313" key="3">
    <source>
        <dbReference type="Proteomes" id="UP001151760"/>
    </source>
</evidence>
<keyword evidence="1" id="KW-0812">Transmembrane</keyword>
<proteinExistence type="predicted"/>
<dbReference type="InterPro" id="IPR046960">
    <property type="entry name" value="PPR_At4g14850-like_plant"/>
</dbReference>
<feature type="transmembrane region" description="Helical" evidence="1">
    <location>
        <begin position="6"/>
        <end position="26"/>
    </location>
</feature>
<dbReference type="EMBL" id="BQNB010017446">
    <property type="protein sequence ID" value="GJT63272.1"/>
    <property type="molecule type" value="Genomic_DNA"/>
</dbReference>
<reference evidence="2" key="2">
    <citation type="submission" date="2022-01" db="EMBL/GenBank/DDBJ databases">
        <authorList>
            <person name="Yamashiro T."/>
            <person name="Shiraishi A."/>
            <person name="Satake H."/>
            <person name="Nakayama K."/>
        </authorList>
    </citation>
    <scope>NUCLEOTIDE SEQUENCE</scope>
</reference>
<gene>
    <name evidence="2" type="ORF">Tco_1006805</name>
</gene>
<keyword evidence="1" id="KW-0472">Membrane</keyword>
<dbReference type="Proteomes" id="UP001151760">
    <property type="component" value="Unassembled WGS sequence"/>
</dbReference>
<name>A0ABQ5FIW4_9ASTR</name>
<sequence length="234" mass="25672">MLNVVNLIRFVTCTGVSALLLLPVLVKKTYVFENALMSGYYGPYRNAVIENVTEKGHIVAEIGDEKLGEVKRKSARDGLFLFLEMLGGDCGVKVSDRTLVCVLSAVSRVGCLETGVGVHGYIVKTMCDVEDDVYLGIGLVDIVHNDIVMGERVAKILISINPEMNLETYDNTEDYVALSNECASAGRWEDVAAVREVMNDKGMENKVAVASEIKSEAKNQNEFINQLQMTLIKA</sequence>
<organism evidence="2 3">
    <name type="scientific">Tanacetum coccineum</name>
    <dbReference type="NCBI Taxonomy" id="301880"/>
    <lineage>
        <taxon>Eukaryota</taxon>
        <taxon>Viridiplantae</taxon>
        <taxon>Streptophyta</taxon>
        <taxon>Embryophyta</taxon>
        <taxon>Tracheophyta</taxon>
        <taxon>Spermatophyta</taxon>
        <taxon>Magnoliopsida</taxon>
        <taxon>eudicotyledons</taxon>
        <taxon>Gunneridae</taxon>
        <taxon>Pentapetalae</taxon>
        <taxon>asterids</taxon>
        <taxon>campanulids</taxon>
        <taxon>Asterales</taxon>
        <taxon>Asteraceae</taxon>
        <taxon>Asteroideae</taxon>
        <taxon>Anthemideae</taxon>
        <taxon>Anthemidinae</taxon>
        <taxon>Tanacetum</taxon>
    </lineage>
</organism>
<dbReference type="InterPro" id="IPR046848">
    <property type="entry name" value="E_motif"/>
</dbReference>
<dbReference type="PANTHER" id="PTHR47926:SF537">
    <property type="entry name" value="PENTACOTRIPEPTIDE-REPEAT REGION OF PRORP DOMAIN-CONTAINING PROTEIN"/>
    <property type="match status" value="1"/>
</dbReference>
<dbReference type="Pfam" id="PF20431">
    <property type="entry name" value="E_motif"/>
    <property type="match status" value="1"/>
</dbReference>
<accession>A0ABQ5FIW4</accession>
<keyword evidence="1" id="KW-1133">Transmembrane helix</keyword>
<dbReference type="PANTHER" id="PTHR47926">
    <property type="entry name" value="PENTATRICOPEPTIDE REPEAT-CONTAINING PROTEIN"/>
    <property type="match status" value="1"/>
</dbReference>
<evidence type="ECO:0000256" key="1">
    <source>
        <dbReference type="SAM" id="Phobius"/>
    </source>
</evidence>
<evidence type="ECO:0000313" key="2">
    <source>
        <dbReference type="EMBL" id="GJT63272.1"/>
    </source>
</evidence>
<comment type="caution">
    <text evidence="2">The sequence shown here is derived from an EMBL/GenBank/DDBJ whole genome shotgun (WGS) entry which is preliminary data.</text>
</comment>
<keyword evidence="3" id="KW-1185">Reference proteome</keyword>
<reference evidence="2" key="1">
    <citation type="journal article" date="2022" name="Int. J. Mol. Sci.">
        <title>Draft Genome of Tanacetum Coccineum: Genomic Comparison of Closely Related Tanacetum-Family Plants.</title>
        <authorList>
            <person name="Yamashiro T."/>
            <person name="Shiraishi A."/>
            <person name="Nakayama K."/>
            <person name="Satake H."/>
        </authorList>
    </citation>
    <scope>NUCLEOTIDE SEQUENCE</scope>
</reference>